<dbReference type="STRING" id="307507.A0A2V0PAQ9"/>
<keyword evidence="1" id="KW-0812">Transmembrane</keyword>
<dbReference type="OrthoDB" id="1935223at2759"/>
<dbReference type="InParanoid" id="A0A2V0PAQ9"/>
<feature type="transmembrane region" description="Helical" evidence="1">
    <location>
        <begin position="188"/>
        <end position="206"/>
    </location>
</feature>
<keyword evidence="3" id="KW-1185">Reference proteome</keyword>
<sequence>MAVSPLAAALSAVAIAMGAGIFYHFNFGLEEYMGPLKDACGLNGPPKGPQPEFLRLGNPFLDGLHCLVTPFFLDCVATPVGRFWVLKTLEVCTPLVVFMALEESRSSARGLVRATVAVLALSQLLGVSVALPCLWVPSFLLLSRPRVAGAFLPAGKVPAIVASQAITLAFTAVLVCAATFPPAAAQRAVVWFNLGIPATALIWMLAPGGARPGNAAAAAALRLTAGAACLLHAASVVDLLYHSGGSPGAAWASIVDAAQLKPPAKVTYPAHFMQWDFTGVTGAALLVTLAEEGVAGAARLLAMAPVVGPGAAFALVAARREERLGGAAGAGARGAAKRD</sequence>
<dbReference type="Proteomes" id="UP000247498">
    <property type="component" value="Unassembled WGS sequence"/>
</dbReference>
<keyword evidence="1" id="KW-1133">Transmembrane helix</keyword>
<evidence type="ECO:0000256" key="1">
    <source>
        <dbReference type="SAM" id="Phobius"/>
    </source>
</evidence>
<evidence type="ECO:0000313" key="3">
    <source>
        <dbReference type="Proteomes" id="UP000247498"/>
    </source>
</evidence>
<protein>
    <submittedName>
        <fullName evidence="2">Uncharacterized protein</fullName>
    </submittedName>
</protein>
<feature type="transmembrane region" description="Helical" evidence="1">
    <location>
        <begin position="114"/>
        <end position="137"/>
    </location>
</feature>
<reference evidence="2 3" key="1">
    <citation type="journal article" date="2018" name="Sci. Rep.">
        <title>Raphidocelis subcapitata (=Pseudokirchneriella subcapitata) provides an insight into genome evolution and environmental adaptations in the Sphaeropleales.</title>
        <authorList>
            <person name="Suzuki S."/>
            <person name="Yamaguchi H."/>
            <person name="Nakajima N."/>
            <person name="Kawachi M."/>
        </authorList>
    </citation>
    <scope>NUCLEOTIDE SEQUENCE [LARGE SCALE GENOMIC DNA]</scope>
    <source>
        <strain evidence="2 3">NIES-35</strain>
    </source>
</reference>
<gene>
    <name evidence="2" type="ORF">Rsub_07172</name>
</gene>
<name>A0A2V0PAQ9_9CHLO</name>
<evidence type="ECO:0000313" key="2">
    <source>
        <dbReference type="EMBL" id="GBF94185.1"/>
    </source>
</evidence>
<keyword evidence="1" id="KW-0472">Membrane</keyword>
<dbReference type="AlphaFoldDB" id="A0A2V0PAQ9"/>
<comment type="caution">
    <text evidence="2">The sequence shown here is derived from an EMBL/GenBank/DDBJ whole genome shotgun (WGS) entry which is preliminary data.</text>
</comment>
<accession>A0A2V0PAQ9</accession>
<organism evidence="2 3">
    <name type="scientific">Raphidocelis subcapitata</name>
    <dbReference type="NCBI Taxonomy" id="307507"/>
    <lineage>
        <taxon>Eukaryota</taxon>
        <taxon>Viridiplantae</taxon>
        <taxon>Chlorophyta</taxon>
        <taxon>core chlorophytes</taxon>
        <taxon>Chlorophyceae</taxon>
        <taxon>CS clade</taxon>
        <taxon>Sphaeropleales</taxon>
        <taxon>Selenastraceae</taxon>
        <taxon>Raphidocelis</taxon>
    </lineage>
</organism>
<dbReference type="EMBL" id="BDRX01000048">
    <property type="protein sequence ID" value="GBF94185.1"/>
    <property type="molecule type" value="Genomic_DNA"/>
</dbReference>
<proteinExistence type="predicted"/>
<feature type="transmembrane region" description="Helical" evidence="1">
    <location>
        <begin position="157"/>
        <end position="181"/>
    </location>
</feature>